<evidence type="ECO:0000313" key="4">
    <source>
        <dbReference type="Proteomes" id="UP000238479"/>
    </source>
</evidence>
<feature type="compositionally biased region" description="Low complexity" evidence="1">
    <location>
        <begin position="294"/>
        <end position="312"/>
    </location>
</feature>
<dbReference type="AlphaFoldDB" id="A0A2P6R5C5"/>
<dbReference type="PANTHER" id="PTHR47481:SF22">
    <property type="entry name" value="RETROTRANSPOSON GAG DOMAIN-CONTAINING PROTEIN"/>
    <property type="match status" value="1"/>
</dbReference>
<organism evidence="3 4">
    <name type="scientific">Rosa chinensis</name>
    <name type="common">China rose</name>
    <dbReference type="NCBI Taxonomy" id="74649"/>
    <lineage>
        <taxon>Eukaryota</taxon>
        <taxon>Viridiplantae</taxon>
        <taxon>Streptophyta</taxon>
        <taxon>Embryophyta</taxon>
        <taxon>Tracheophyta</taxon>
        <taxon>Spermatophyta</taxon>
        <taxon>Magnoliopsida</taxon>
        <taxon>eudicotyledons</taxon>
        <taxon>Gunneridae</taxon>
        <taxon>Pentapetalae</taxon>
        <taxon>rosids</taxon>
        <taxon>fabids</taxon>
        <taxon>Rosales</taxon>
        <taxon>Rosaceae</taxon>
        <taxon>Rosoideae</taxon>
        <taxon>Rosoideae incertae sedis</taxon>
        <taxon>Rosa</taxon>
    </lineage>
</organism>
<dbReference type="Gramene" id="PRQ41637">
    <property type="protein sequence ID" value="PRQ41637"/>
    <property type="gene ID" value="RchiOBHm_Chr3g0448951"/>
</dbReference>
<feature type="domain" description="CCHC-type" evidence="2">
    <location>
        <begin position="326"/>
        <end position="342"/>
    </location>
</feature>
<feature type="region of interest" description="Disordered" evidence="1">
    <location>
        <begin position="290"/>
        <end position="315"/>
    </location>
</feature>
<gene>
    <name evidence="3" type="ORF">RchiOBHm_Chr3g0448951</name>
</gene>
<dbReference type="SUPFAM" id="SSF57756">
    <property type="entry name" value="Retrovirus zinc finger-like domains"/>
    <property type="match status" value="1"/>
</dbReference>
<dbReference type="Gene3D" id="4.10.60.10">
    <property type="entry name" value="Zinc finger, CCHC-type"/>
    <property type="match status" value="1"/>
</dbReference>
<feature type="domain" description="CCHC-type" evidence="2">
    <location>
        <begin position="357"/>
        <end position="373"/>
    </location>
</feature>
<dbReference type="PANTHER" id="PTHR47481">
    <property type="match status" value="1"/>
</dbReference>
<protein>
    <submittedName>
        <fullName evidence="3">Putative transcription factor interactor and regulator CCHC(Zn) family</fullName>
    </submittedName>
</protein>
<comment type="caution">
    <text evidence="3">The sequence shown here is derived from an EMBL/GenBank/DDBJ whole genome shotgun (WGS) entry which is preliminary data.</text>
</comment>
<sequence>MATSCQHCNAVSVRLDETNYPTWVFQMQHHLRGHGLLKLVNGTHPCPPEFIAGTDGSLTENTEAYEKWLQQDSFVISKITNTLSAEALILVIGCETSMEVWTTLKQQFAPNSEFHIMRLKYTLQNIRKGSDSIDKYLLRFINVRNHLAVVGVSMSDQDIKMLILAGLPNEYAHTRQIIRGKDHITMAEVRSLLLSAEFELELEQKGPPFSPMNAMVANNVGYVGTSPRFSSNEVACSVPNAPSGFIVATPGPIIASSTSYMPTGVTPQVGVFSNNAYVQSQANTVPNNYPQFPNNNNSRNGGNNNINSNSGSYFKPRFNSNQGPLKCQICEKPGHSAYKCFQRNPHKQGEASSSTVECHICKKSGHTTKTCRYRVNNQNGNTVMDACTDNASVHEVWLVGMQKQRDECAPTIFERRIADNDDKMVEVGAAVNAADFHRHYYGIQPPTCAAPKALSAAICTQPKPPSIATQPNTNASQSQVVKPLPFAFSLLSVPTCPRLQQTLLKKIEAFPSPGTWLLPSNPDRHLMNCRQTCESTNLW</sequence>
<dbReference type="InterPro" id="IPR001878">
    <property type="entry name" value="Znf_CCHC"/>
</dbReference>
<dbReference type="EMBL" id="PDCK01000041">
    <property type="protein sequence ID" value="PRQ41637.1"/>
    <property type="molecule type" value="Genomic_DNA"/>
</dbReference>
<proteinExistence type="predicted"/>
<evidence type="ECO:0000313" key="3">
    <source>
        <dbReference type="EMBL" id="PRQ41637.1"/>
    </source>
</evidence>
<dbReference type="GO" id="GO:0008270">
    <property type="term" value="F:zinc ion binding"/>
    <property type="evidence" value="ECO:0007669"/>
    <property type="project" value="InterPro"/>
</dbReference>
<dbReference type="Pfam" id="PF14223">
    <property type="entry name" value="Retrotran_gag_2"/>
    <property type="match status" value="1"/>
</dbReference>
<dbReference type="InterPro" id="IPR036875">
    <property type="entry name" value="Znf_CCHC_sf"/>
</dbReference>
<evidence type="ECO:0000256" key="1">
    <source>
        <dbReference type="SAM" id="MobiDB-lite"/>
    </source>
</evidence>
<dbReference type="Proteomes" id="UP000238479">
    <property type="component" value="Chromosome 3"/>
</dbReference>
<dbReference type="SMART" id="SM00343">
    <property type="entry name" value="ZnF_C2HC"/>
    <property type="match status" value="2"/>
</dbReference>
<reference evidence="3 4" key="1">
    <citation type="journal article" date="2018" name="Nat. Genet.">
        <title>The Rosa genome provides new insights in the design of modern roses.</title>
        <authorList>
            <person name="Bendahmane M."/>
        </authorList>
    </citation>
    <scope>NUCLEOTIDE SEQUENCE [LARGE SCALE GENOMIC DNA]</scope>
    <source>
        <strain evidence="4">cv. Old Blush</strain>
    </source>
</reference>
<keyword evidence="4" id="KW-1185">Reference proteome</keyword>
<accession>A0A2P6R5C5</accession>
<evidence type="ECO:0000259" key="2">
    <source>
        <dbReference type="SMART" id="SM00343"/>
    </source>
</evidence>
<dbReference type="GO" id="GO:0003676">
    <property type="term" value="F:nucleic acid binding"/>
    <property type="evidence" value="ECO:0007669"/>
    <property type="project" value="InterPro"/>
</dbReference>
<name>A0A2P6R5C5_ROSCH</name>